<dbReference type="EMBL" id="CP073767">
    <property type="protein sequence ID" value="UWZ57780.1"/>
    <property type="molecule type" value="Genomic_DNA"/>
</dbReference>
<feature type="domain" description="Serine aminopeptidase S33" evidence="1">
    <location>
        <begin position="172"/>
        <end position="277"/>
    </location>
</feature>
<name>A0A9Q9IR08_9ACTN</name>
<dbReference type="InterPro" id="IPR053145">
    <property type="entry name" value="AB_hydrolase_Est10"/>
</dbReference>
<accession>A0A9Q9IR08</accession>
<dbReference type="AlphaFoldDB" id="A0A9Q9IR08"/>
<dbReference type="PANTHER" id="PTHR43265">
    <property type="entry name" value="ESTERASE ESTD"/>
    <property type="match status" value="1"/>
</dbReference>
<dbReference type="GO" id="GO:0052689">
    <property type="term" value="F:carboxylic ester hydrolase activity"/>
    <property type="evidence" value="ECO:0007669"/>
    <property type="project" value="TreeGrafter"/>
</dbReference>
<dbReference type="RefSeq" id="WP_033360870.1">
    <property type="nucleotide sequence ID" value="NZ_CP073767.1"/>
</dbReference>
<evidence type="ECO:0000313" key="3">
    <source>
        <dbReference type="Proteomes" id="UP001058003"/>
    </source>
</evidence>
<dbReference type="KEGG" id="daur:Daura_17370"/>
<dbReference type="Pfam" id="PF12146">
    <property type="entry name" value="Hydrolase_4"/>
    <property type="match status" value="1"/>
</dbReference>
<reference evidence="2" key="1">
    <citation type="submission" date="2021-04" db="EMBL/GenBank/DDBJ databases">
        <title>Dactylosporangium aurantiacum NRRL B-8018 full assembly.</title>
        <authorList>
            <person name="Hartkoorn R.C."/>
            <person name="Beaudoing E."/>
            <person name="Hot D."/>
        </authorList>
    </citation>
    <scope>NUCLEOTIDE SEQUENCE</scope>
    <source>
        <strain evidence="2">NRRL B-8018</strain>
    </source>
</reference>
<proteinExistence type="predicted"/>
<protein>
    <submittedName>
        <fullName evidence="2">Alpha/beta hydrolase</fullName>
    </submittedName>
</protein>
<dbReference type="PANTHER" id="PTHR43265:SF1">
    <property type="entry name" value="ESTERASE ESTD"/>
    <property type="match status" value="1"/>
</dbReference>
<dbReference type="OrthoDB" id="9809549at2"/>
<dbReference type="SUPFAM" id="SSF53474">
    <property type="entry name" value="alpha/beta-Hydrolases"/>
    <property type="match status" value="1"/>
</dbReference>
<keyword evidence="2" id="KW-0378">Hydrolase</keyword>
<dbReference type="InterPro" id="IPR029058">
    <property type="entry name" value="AB_hydrolase_fold"/>
</dbReference>
<dbReference type="Gene3D" id="3.40.50.1820">
    <property type="entry name" value="alpha/beta hydrolase"/>
    <property type="match status" value="1"/>
</dbReference>
<organism evidence="2 3">
    <name type="scientific">Dactylosporangium aurantiacum</name>
    <dbReference type="NCBI Taxonomy" id="35754"/>
    <lineage>
        <taxon>Bacteria</taxon>
        <taxon>Bacillati</taxon>
        <taxon>Actinomycetota</taxon>
        <taxon>Actinomycetes</taxon>
        <taxon>Micromonosporales</taxon>
        <taxon>Micromonosporaceae</taxon>
        <taxon>Dactylosporangium</taxon>
    </lineage>
</organism>
<dbReference type="Proteomes" id="UP001058003">
    <property type="component" value="Chromosome"/>
</dbReference>
<evidence type="ECO:0000259" key="1">
    <source>
        <dbReference type="Pfam" id="PF12146"/>
    </source>
</evidence>
<gene>
    <name evidence="2" type="ORF">Daura_17370</name>
</gene>
<sequence>MRKDPAGVAGTVVELLRAGRFDALEELFAPRLRAVVSAGTVRVAWQVELDRRGGVRAVDAPVTEPADAGLVRVSVPVTCARGALTVVMSVDGDGLLHGLRLAAPSGVPWTPPRYARTRRFTEHDVTVGAGPLAVGGTVSVPRCRGPHPGVVLLAGGGPFDRDGTTGANRPLKDLAWGLAGRGVAVLRFDKVTHTHPRVAAAGFTMREEYVPHAVAAVDLLRREPGVDPGRVAVLGHSLGGKAAPRVAAAEPAVAGLVLLAAEAQPMRLSAVRVVRHLAALRPGPDADAAVAAITRQAALAGGPDLTPATPAADLPLGLPASYWLDERDYDPVAATAALDLPVLLVQGGRDYQVTVADDLARWRAGLAHRPGVTVHVHDAGNHLFFPGRGPSTPAEYEPAQHVDRSVVTAVADWLTRLRTAAPAGRAGSTR</sequence>
<evidence type="ECO:0000313" key="2">
    <source>
        <dbReference type="EMBL" id="UWZ57780.1"/>
    </source>
</evidence>
<keyword evidence="3" id="KW-1185">Reference proteome</keyword>
<dbReference type="InterPro" id="IPR022742">
    <property type="entry name" value="Hydrolase_4"/>
</dbReference>